<dbReference type="Proteomes" id="UP000638981">
    <property type="component" value="Unassembled WGS sequence"/>
</dbReference>
<keyword evidence="6" id="KW-1185">Reference proteome</keyword>
<organism evidence="5 6">
    <name type="scientific">Neogemmobacter tilapiae</name>
    <dbReference type="NCBI Taxonomy" id="875041"/>
    <lineage>
        <taxon>Bacteria</taxon>
        <taxon>Pseudomonadati</taxon>
        <taxon>Pseudomonadota</taxon>
        <taxon>Alphaproteobacteria</taxon>
        <taxon>Rhodobacterales</taxon>
        <taxon>Paracoccaceae</taxon>
        <taxon>Neogemmobacter</taxon>
    </lineage>
</organism>
<dbReference type="InterPro" id="IPR020449">
    <property type="entry name" value="Tscrpt_reg_AraC-type_HTH"/>
</dbReference>
<dbReference type="RefSeq" id="WP_189410456.1">
    <property type="nucleotide sequence ID" value="NZ_BMYJ01000002.1"/>
</dbReference>
<dbReference type="InterPro" id="IPR050204">
    <property type="entry name" value="AraC_XylS_family_regulators"/>
</dbReference>
<dbReference type="PROSITE" id="PS01124">
    <property type="entry name" value="HTH_ARAC_FAMILY_2"/>
    <property type="match status" value="1"/>
</dbReference>
<name>A0A918TIL3_9RHOB</name>
<reference evidence="5" key="2">
    <citation type="submission" date="2020-09" db="EMBL/GenBank/DDBJ databases">
        <authorList>
            <person name="Sun Q."/>
            <person name="Kim S."/>
        </authorList>
    </citation>
    <scope>NUCLEOTIDE SEQUENCE</scope>
    <source>
        <strain evidence="5">KCTC 23310</strain>
    </source>
</reference>
<sequence length="283" mass="31510">MKAYLEHLTLPPDASWAMLNRRLADGIPFQWHHHPEWELTLTLNSHGQRFIGDHVGEYGPGDLVLVGPNLPHTWASRGKDSPALPHVALVFWFRQEWVEGLLAGSVEGQAINQMLARGKGGLAFDAALGQALAAEYESIYAQPPMARLLGLLAILDRLAHAESVPLSPTLPHAPPENRQRIDRVLTHLHLSYAEPVRLEALAEIAALSLSGLHRLFRKHTQSSVTDYVIRLRVGEACARLSGSDQPIQHVAADVGYTSMANFNRQFRALRGMTPREYRALFRK</sequence>
<evidence type="ECO:0000256" key="3">
    <source>
        <dbReference type="ARBA" id="ARBA00023163"/>
    </source>
</evidence>
<dbReference type="Gene3D" id="2.60.120.10">
    <property type="entry name" value="Jelly Rolls"/>
    <property type="match status" value="1"/>
</dbReference>
<dbReference type="SMART" id="SM00342">
    <property type="entry name" value="HTH_ARAC"/>
    <property type="match status" value="1"/>
</dbReference>
<dbReference type="PRINTS" id="PR00032">
    <property type="entry name" value="HTHARAC"/>
</dbReference>
<dbReference type="InterPro" id="IPR011051">
    <property type="entry name" value="RmlC_Cupin_sf"/>
</dbReference>
<dbReference type="SUPFAM" id="SSF46689">
    <property type="entry name" value="Homeodomain-like"/>
    <property type="match status" value="2"/>
</dbReference>
<dbReference type="GO" id="GO:0043565">
    <property type="term" value="F:sequence-specific DNA binding"/>
    <property type="evidence" value="ECO:0007669"/>
    <property type="project" value="InterPro"/>
</dbReference>
<dbReference type="CDD" id="cd06976">
    <property type="entry name" value="cupin_MtlR-like_N"/>
    <property type="match status" value="1"/>
</dbReference>
<dbReference type="AlphaFoldDB" id="A0A918TIL3"/>
<dbReference type="InterPro" id="IPR018060">
    <property type="entry name" value="HTH_AraC"/>
</dbReference>
<evidence type="ECO:0000259" key="4">
    <source>
        <dbReference type="PROSITE" id="PS01124"/>
    </source>
</evidence>
<evidence type="ECO:0000256" key="1">
    <source>
        <dbReference type="ARBA" id="ARBA00023015"/>
    </source>
</evidence>
<accession>A0A918TIL3</accession>
<dbReference type="PANTHER" id="PTHR46796">
    <property type="entry name" value="HTH-TYPE TRANSCRIPTIONAL ACTIVATOR RHAS-RELATED"/>
    <property type="match status" value="1"/>
</dbReference>
<proteinExistence type="predicted"/>
<protein>
    <submittedName>
        <fullName evidence="5">AraC family transcriptional regulator</fullName>
    </submittedName>
</protein>
<evidence type="ECO:0000313" key="5">
    <source>
        <dbReference type="EMBL" id="GHC49316.1"/>
    </source>
</evidence>
<dbReference type="SUPFAM" id="SSF51182">
    <property type="entry name" value="RmlC-like cupins"/>
    <property type="match status" value="1"/>
</dbReference>
<gene>
    <name evidence="5" type="ORF">GCM10007315_09330</name>
</gene>
<dbReference type="InterPro" id="IPR009057">
    <property type="entry name" value="Homeodomain-like_sf"/>
</dbReference>
<dbReference type="Pfam" id="PF12833">
    <property type="entry name" value="HTH_18"/>
    <property type="match status" value="1"/>
</dbReference>
<evidence type="ECO:0000313" key="6">
    <source>
        <dbReference type="Proteomes" id="UP000638981"/>
    </source>
</evidence>
<dbReference type="GO" id="GO:0003700">
    <property type="term" value="F:DNA-binding transcription factor activity"/>
    <property type="evidence" value="ECO:0007669"/>
    <property type="project" value="InterPro"/>
</dbReference>
<feature type="domain" description="HTH araC/xylS-type" evidence="4">
    <location>
        <begin position="182"/>
        <end position="280"/>
    </location>
</feature>
<keyword evidence="3" id="KW-0804">Transcription</keyword>
<evidence type="ECO:0000256" key="2">
    <source>
        <dbReference type="ARBA" id="ARBA00023125"/>
    </source>
</evidence>
<dbReference type="InterPro" id="IPR014710">
    <property type="entry name" value="RmlC-like_jellyroll"/>
</dbReference>
<dbReference type="EMBL" id="BMYJ01000002">
    <property type="protein sequence ID" value="GHC49316.1"/>
    <property type="molecule type" value="Genomic_DNA"/>
</dbReference>
<comment type="caution">
    <text evidence="5">The sequence shown here is derived from an EMBL/GenBank/DDBJ whole genome shotgun (WGS) entry which is preliminary data.</text>
</comment>
<keyword evidence="1" id="KW-0805">Transcription regulation</keyword>
<keyword evidence="2" id="KW-0238">DNA-binding</keyword>
<reference evidence="5" key="1">
    <citation type="journal article" date="2014" name="Int. J. Syst. Evol. Microbiol.">
        <title>Complete genome sequence of Corynebacterium casei LMG S-19264T (=DSM 44701T), isolated from a smear-ripened cheese.</title>
        <authorList>
            <consortium name="US DOE Joint Genome Institute (JGI-PGF)"/>
            <person name="Walter F."/>
            <person name="Albersmeier A."/>
            <person name="Kalinowski J."/>
            <person name="Ruckert C."/>
        </authorList>
    </citation>
    <scope>NUCLEOTIDE SEQUENCE</scope>
    <source>
        <strain evidence="5">KCTC 23310</strain>
    </source>
</reference>
<dbReference type="Gene3D" id="1.10.10.60">
    <property type="entry name" value="Homeodomain-like"/>
    <property type="match status" value="2"/>
</dbReference>